<dbReference type="AlphaFoldDB" id="A0A8X6QXF1"/>
<feature type="compositionally biased region" description="Basic and acidic residues" evidence="1">
    <location>
        <begin position="39"/>
        <end position="53"/>
    </location>
</feature>
<comment type="caution">
    <text evidence="2">The sequence shown here is derived from an EMBL/GenBank/DDBJ whole genome shotgun (WGS) entry which is preliminary data.</text>
</comment>
<organism evidence="2 3">
    <name type="scientific">Nephila pilipes</name>
    <name type="common">Giant wood spider</name>
    <name type="synonym">Nephila maculata</name>
    <dbReference type="NCBI Taxonomy" id="299642"/>
    <lineage>
        <taxon>Eukaryota</taxon>
        <taxon>Metazoa</taxon>
        <taxon>Ecdysozoa</taxon>
        <taxon>Arthropoda</taxon>
        <taxon>Chelicerata</taxon>
        <taxon>Arachnida</taxon>
        <taxon>Araneae</taxon>
        <taxon>Araneomorphae</taxon>
        <taxon>Entelegynae</taxon>
        <taxon>Araneoidea</taxon>
        <taxon>Nephilidae</taxon>
        <taxon>Nephila</taxon>
    </lineage>
</organism>
<gene>
    <name evidence="2" type="primary">Grm7_0</name>
    <name evidence="2" type="ORF">NPIL_85721</name>
</gene>
<proteinExistence type="predicted"/>
<reference evidence="2" key="1">
    <citation type="submission" date="2020-08" db="EMBL/GenBank/DDBJ databases">
        <title>Multicomponent nature underlies the extraordinary mechanical properties of spider dragline silk.</title>
        <authorList>
            <person name="Kono N."/>
            <person name="Nakamura H."/>
            <person name="Mori M."/>
            <person name="Yoshida Y."/>
            <person name="Ohtoshi R."/>
            <person name="Malay A.D."/>
            <person name="Moran D.A.P."/>
            <person name="Tomita M."/>
            <person name="Numata K."/>
            <person name="Arakawa K."/>
        </authorList>
    </citation>
    <scope>NUCLEOTIDE SEQUENCE</scope>
</reference>
<evidence type="ECO:0000313" key="3">
    <source>
        <dbReference type="Proteomes" id="UP000887013"/>
    </source>
</evidence>
<name>A0A8X6QXF1_NEPPI</name>
<keyword evidence="2" id="KW-0675">Receptor</keyword>
<dbReference type="Proteomes" id="UP000887013">
    <property type="component" value="Unassembled WGS sequence"/>
</dbReference>
<accession>A0A8X6QXF1</accession>
<evidence type="ECO:0000313" key="2">
    <source>
        <dbReference type="EMBL" id="GFU50335.1"/>
    </source>
</evidence>
<feature type="compositionally biased region" description="Polar residues" evidence="1">
    <location>
        <begin position="29"/>
        <end position="38"/>
    </location>
</feature>
<sequence length="101" mass="11261">MVAALTFDPSVADDLSPLFESALIPQIATPSGLTTTTPDRLKRSSRSVEEPREKPEVKVIVDVLKSDTLESSTRIIKNSRERFKKTLTAESERSLETCKRI</sequence>
<protein>
    <submittedName>
        <fullName evidence="2">Metabotropic glutamate receptor 7</fullName>
    </submittedName>
</protein>
<dbReference type="EMBL" id="BMAW01037887">
    <property type="protein sequence ID" value="GFU50335.1"/>
    <property type="molecule type" value="Genomic_DNA"/>
</dbReference>
<evidence type="ECO:0000256" key="1">
    <source>
        <dbReference type="SAM" id="MobiDB-lite"/>
    </source>
</evidence>
<keyword evidence="3" id="KW-1185">Reference proteome</keyword>
<feature type="region of interest" description="Disordered" evidence="1">
    <location>
        <begin position="29"/>
        <end position="53"/>
    </location>
</feature>